<evidence type="ECO:0000313" key="2">
    <source>
        <dbReference type="EMBL" id="WYF46775.1"/>
    </source>
</evidence>
<sequence length="316" mass="35126">MLVLAATARRQWRFTELREIGSVMREVRRLRDSALDERTKAALKLKRAPQGGDFDDLTRWYICASGQFELLPDSPAEIARLRGTWDGAGRAVGVMVPQFGPAWEPPVAERTVLHAPAPGSAAPEPGSAELVQVLRRGIQVRRASRRLPGHLNDEFEHYVVVGARTPRAAQREYWRHVANRACLAILADHRLPAVPARPSAPSTTPPTNPPRPPVGGDVFLVQAEAIQLTISGSLTQTQPLALEMVVNPEHLSLAARLSLQTLREWPTPQTIDPLFKYRRSTFGFERRAGLSGDMIMLFEELLRPHAAEMLWAMGLE</sequence>
<protein>
    <submittedName>
        <fullName evidence="2">Uncharacterized protein</fullName>
    </submittedName>
</protein>
<proteinExistence type="predicted"/>
<feature type="compositionally biased region" description="Pro residues" evidence="1">
    <location>
        <begin position="203"/>
        <end position="213"/>
    </location>
</feature>
<accession>A0AAU6Q7X6</accession>
<organism evidence="2">
    <name type="scientific">Deinococcus sp. VB142</name>
    <dbReference type="NCBI Taxonomy" id="3112952"/>
    <lineage>
        <taxon>Bacteria</taxon>
        <taxon>Thermotogati</taxon>
        <taxon>Deinococcota</taxon>
        <taxon>Deinococci</taxon>
        <taxon>Deinococcales</taxon>
        <taxon>Deinococcaceae</taxon>
        <taxon>Deinococcus</taxon>
    </lineage>
</organism>
<feature type="region of interest" description="Disordered" evidence="1">
    <location>
        <begin position="194"/>
        <end position="213"/>
    </location>
</feature>
<reference evidence="2" key="1">
    <citation type="submission" date="2024-03" db="EMBL/GenBank/DDBJ databases">
        <title>Deinococcus weizhi sp. nov., isolated from human skin.</title>
        <authorList>
            <person name="Wei Z."/>
            <person name="Tian F."/>
            <person name="Yang C."/>
            <person name="Xin L.T."/>
            <person name="Wen Z.J."/>
            <person name="Lan K.C."/>
            <person name="Yu L."/>
            <person name="Zhe W."/>
            <person name="Dan F.D."/>
            <person name="Jun W."/>
            <person name="Rui Z."/>
            <person name="Yong X.J."/>
            <person name="Ting Y."/>
            <person name="Wei X."/>
            <person name="Xu Z.G."/>
            <person name="Xin Z."/>
            <person name="Dong F.G."/>
            <person name="Ni X.M."/>
            <person name="Zheng M.G."/>
            <person name="Chun Y."/>
            <person name="Qian W.X."/>
        </authorList>
    </citation>
    <scope>NUCLEOTIDE SEQUENCE</scope>
    <source>
        <strain evidence="2">VB142</strain>
        <plasmid evidence="2">p2</plasmid>
    </source>
</reference>
<geneLocation type="plasmid" evidence="2">
    <name>p2</name>
</geneLocation>
<gene>
    <name evidence="2" type="ORF">WDJ50_18600</name>
</gene>
<keyword evidence="2" id="KW-0614">Plasmid</keyword>
<dbReference type="EMBL" id="CP149785">
    <property type="protein sequence ID" value="WYF46775.1"/>
    <property type="molecule type" value="Genomic_DNA"/>
</dbReference>
<dbReference type="AlphaFoldDB" id="A0AAU6Q7X6"/>
<name>A0AAU6Q7X6_9DEIO</name>
<dbReference type="RefSeq" id="WP_339098289.1">
    <property type="nucleotide sequence ID" value="NZ_CP149785.1"/>
</dbReference>
<evidence type="ECO:0000256" key="1">
    <source>
        <dbReference type="SAM" id="MobiDB-lite"/>
    </source>
</evidence>